<keyword evidence="5" id="KW-0498">Mitosis</keyword>
<dbReference type="VEuPathDB" id="FungiDB:BD410DRAFT_883768"/>
<evidence type="ECO:0000256" key="4">
    <source>
        <dbReference type="ARBA" id="ARBA00022701"/>
    </source>
</evidence>
<keyword evidence="4" id="KW-0493">Microtubule</keyword>
<comment type="similarity">
    <text evidence="2">Belongs to the CLASP family.</text>
</comment>
<reference evidence="7 8" key="1">
    <citation type="submission" date="2018-06" db="EMBL/GenBank/DDBJ databases">
        <title>A transcriptomic atlas of mushroom development highlights an independent origin of complex multicellularity.</title>
        <authorList>
            <consortium name="DOE Joint Genome Institute"/>
            <person name="Krizsan K."/>
            <person name="Almasi E."/>
            <person name="Merenyi Z."/>
            <person name="Sahu N."/>
            <person name="Viragh M."/>
            <person name="Koszo T."/>
            <person name="Mondo S."/>
            <person name="Kiss B."/>
            <person name="Balint B."/>
            <person name="Kues U."/>
            <person name="Barry K."/>
            <person name="Hegedus J.C."/>
            <person name="Henrissat B."/>
            <person name="Johnson J."/>
            <person name="Lipzen A."/>
            <person name="Ohm R."/>
            <person name="Nagy I."/>
            <person name="Pangilinan J."/>
            <person name="Yan J."/>
            <person name="Xiong Y."/>
            <person name="Grigoriev I.V."/>
            <person name="Hibbett D.S."/>
            <person name="Nagy L.G."/>
        </authorList>
    </citation>
    <scope>NUCLEOTIDE SEQUENCE [LARGE SCALE GENOMIC DNA]</scope>
    <source>
        <strain evidence="7 8">SZMC22713</strain>
    </source>
</reference>
<keyword evidence="3" id="KW-0132">Cell division</keyword>
<evidence type="ECO:0000256" key="3">
    <source>
        <dbReference type="ARBA" id="ARBA00022618"/>
    </source>
</evidence>
<dbReference type="STRING" id="50990.A0A4Y7PPB1"/>
<dbReference type="OrthoDB" id="46159at2759"/>
<dbReference type="PANTHER" id="PTHR21567">
    <property type="entry name" value="CLASP"/>
    <property type="match status" value="1"/>
</dbReference>
<dbReference type="GO" id="GO:1990023">
    <property type="term" value="C:mitotic spindle midzone"/>
    <property type="evidence" value="ECO:0007669"/>
    <property type="project" value="TreeGrafter"/>
</dbReference>
<protein>
    <recommendedName>
        <fullName evidence="6">CLASP N-terminal domain-containing protein</fullName>
    </recommendedName>
</protein>
<keyword evidence="8" id="KW-1185">Reference proteome</keyword>
<dbReference type="GO" id="GO:0090307">
    <property type="term" value="P:mitotic spindle assembly"/>
    <property type="evidence" value="ECO:0007669"/>
    <property type="project" value="TreeGrafter"/>
</dbReference>
<dbReference type="EMBL" id="ML170224">
    <property type="protein sequence ID" value="TDL17283.1"/>
    <property type="molecule type" value="Genomic_DNA"/>
</dbReference>
<dbReference type="PANTHER" id="PTHR21567:SF60">
    <property type="entry name" value="CLASP N-TERMINAL DOMAIN-CONTAINING PROTEIN"/>
    <property type="match status" value="1"/>
</dbReference>
<comment type="subcellular location">
    <subcellularLocation>
        <location evidence="1">Cytoplasm</location>
        <location evidence="1">Cytoskeleton</location>
        <location evidence="1">Spindle</location>
    </subcellularLocation>
</comment>
<dbReference type="GO" id="GO:0005876">
    <property type="term" value="C:spindle microtubule"/>
    <property type="evidence" value="ECO:0007669"/>
    <property type="project" value="TreeGrafter"/>
</dbReference>
<dbReference type="GO" id="GO:0005881">
    <property type="term" value="C:cytoplasmic microtubule"/>
    <property type="evidence" value="ECO:0007669"/>
    <property type="project" value="TreeGrafter"/>
</dbReference>
<dbReference type="Gene3D" id="1.25.10.10">
    <property type="entry name" value="Leucine-rich Repeat Variant"/>
    <property type="match status" value="1"/>
</dbReference>
<feature type="domain" description="CLASP N-terminal" evidence="6">
    <location>
        <begin position="17"/>
        <end position="223"/>
    </location>
</feature>
<dbReference type="Proteomes" id="UP000294933">
    <property type="component" value="Unassembled WGS sequence"/>
</dbReference>
<dbReference type="InterPro" id="IPR011989">
    <property type="entry name" value="ARM-like"/>
</dbReference>
<sequence>MAPKIPSTIQCNSPEDLDRELRPIREILALEETEETWDKISNGILLLTAVVKGGACSFPKDLVASIKLLSRPINRSILSERSRLSGTAVDLIAELATGLQHTFEPLLPLFLPQLLALATRSSKLSISRAKICILAVLENTQLPSILGHLHVAVTDKSVSLRIVATESVLACMNCFNPPDLETQARAEDIEAVIRTTARDANADVRRGSRKIFEAYKILLPGRVDAYVSTHVS</sequence>
<gene>
    <name evidence="7" type="ORF">BD410DRAFT_883768</name>
</gene>
<evidence type="ECO:0000259" key="6">
    <source>
        <dbReference type="Pfam" id="PF12348"/>
    </source>
</evidence>
<dbReference type="AlphaFoldDB" id="A0A4Y7PPB1"/>
<evidence type="ECO:0000256" key="1">
    <source>
        <dbReference type="ARBA" id="ARBA00004186"/>
    </source>
</evidence>
<keyword evidence="5" id="KW-0131">Cell cycle</keyword>
<name>A0A4Y7PPB1_9AGAM</name>
<dbReference type="GO" id="GO:0008017">
    <property type="term" value="F:microtubule binding"/>
    <property type="evidence" value="ECO:0007669"/>
    <property type="project" value="TreeGrafter"/>
</dbReference>
<dbReference type="InterPro" id="IPR024395">
    <property type="entry name" value="CLASP_N_dom"/>
</dbReference>
<dbReference type="GO" id="GO:0051301">
    <property type="term" value="P:cell division"/>
    <property type="evidence" value="ECO:0007669"/>
    <property type="project" value="UniProtKB-KW"/>
</dbReference>
<proteinExistence type="inferred from homology"/>
<evidence type="ECO:0000256" key="2">
    <source>
        <dbReference type="ARBA" id="ARBA00009549"/>
    </source>
</evidence>
<dbReference type="Pfam" id="PF12348">
    <property type="entry name" value="CLASP_N"/>
    <property type="match status" value="1"/>
</dbReference>
<dbReference type="GO" id="GO:0005815">
    <property type="term" value="C:microtubule organizing center"/>
    <property type="evidence" value="ECO:0007669"/>
    <property type="project" value="TreeGrafter"/>
</dbReference>
<accession>A0A4Y7PPB1</accession>
<evidence type="ECO:0000313" key="8">
    <source>
        <dbReference type="Proteomes" id="UP000294933"/>
    </source>
</evidence>
<dbReference type="SUPFAM" id="SSF48371">
    <property type="entry name" value="ARM repeat"/>
    <property type="match status" value="1"/>
</dbReference>
<evidence type="ECO:0000256" key="5">
    <source>
        <dbReference type="ARBA" id="ARBA00022776"/>
    </source>
</evidence>
<evidence type="ECO:0000313" key="7">
    <source>
        <dbReference type="EMBL" id="TDL17283.1"/>
    </source>
</evidence>
<dbReference type="InterPro" id="IPR016024">
    <property type="entry name" value="ARM-type_fold"/>
</dbReference>
<organism evidence="7 8">
    <name type="scientific">Rickenella mellea</name>
    <dbReference type="NCBI Taxonomy" id="50990"/>
    <lineage>
        <taxon>Eukaryota</taxon>
        <taxon>Fungi</taxon>
        <taxon>Dikarya</taxon>
        <taxon>Basidiomycota</taxon>
        <taxon>Agaricomycotina</taxon>
        <taxon>Agaricomycetes</taxon>
        <taxon>Hymenochaetales</taxon>
        <taxon>Rickenellaceae</taxon>
        <taxon>Rickenella</taxon>
    </lineage>
</organism>